<comment type="caution">
    <text evidence="2">The sequence shown here is derived from an EMBL/GenBank/DDBJ whole genome shotgun (WGS) entry which is preliminary data.</text>
</comment>
<feature type="compositionally biased region" description="Low complexity" evidence="1">
    <location>
        <begin position="53"/>
        <end position="74"/>
    </location>
</feature>
<keyword evidence="3" id="KW-1185">Reference proteome</keyword>
<sequence length="260" mass="29292">MAERDRIKRLIFSPSTHRQTHQQMSMRPQATKEAIHKFLFRTPPPDILIDVPSSIGSTTTTTATTTTSTTRTNSNPHQAVRRRPFFLKLTPELRRHLYILAFGNEGPGCAPWEDRCDRDYGRALDGVAGSDWGYWVVVELSVGVREDHRRPILIQLRQSTATADPSTPRYTRVHYLPRTNPSGPAARIARVISMLTAPKDISRPTQTVSLGRREVSGISQPRADRIARKLLAHPSRLGVFELAVRHSTFRHHLIAGLGEE</sequence>
<evidence type="ECO:0000256" key="1">
    <source>
        <dbReference type="SAM" id="MobiDB-lite"/>
    </source>
</evidence>
<proteinExistence type="predicted"/>
<reference evidence="2 3" key="1">
    <citation type="submission" date="2015-08" db="EMBL/GenBank/DDBJ databases">
        <title>Emmonsia species relationships and genome sequence.</title>
        <authorList>
            <person name="Cuomo C.A."/>
            <person name="Schwartz I.S."/>
            <person name="Kenyon C."/>
            <person name="De Hoog G.S."/>
            <person name="Govender N.P."/>
            <person name="Botha A."/>
            <person name="Moreno L."/>
            <person name="De Vries M."/>
            <person name="Munoz J.F."/>
            <person name="Stielow J.B."/>
        </authorList>
    </citation>
    <scope>NUCLEOTIDE SEQUENCE [LARGE SCALE GENOMIC DNA]</scope>
    <source>
        <strain evidence="2 3">EI222</strain>
    </source>
</reference>
<accession>A0A1J9RA84</accession>
<dbReference type="STRING" id="1658174.A0A1J9RA84"/>
<protein>
    <submittedName>
        <fullName evidence="2">Uncharacterized protein</fullName>
    </submittedName>
</protein>
<feature type="region of interest" description="Disordered" evidence="1">
    <location>
        <begin position="50"/>
        <end position="78"/>
    </location>
</feature>
<organism evidence="2 3">
    <name type="scientific">Blastomyces percursus</name>
    <dbReference type="NCBI Taxonomy" id="1658174"/>
    <lineage>
        <taxon>Eukaryota</taxon>
        <taxon>Fungi</taxon>
        <taxon>Dikarya</taxon>
        <taxon>Ascomycota</taxon>
        <taxon>Pezizomycotina</taxon>
        <taxon>Eurotiomycetes</taxon>
        <taxon>Eurotiomycetidae</taxon>
        <taxon>Onygenales</taxon>
        <taxon>Ajellomycetaceae</taxon>
        <taxon>Blastomyces</taxon>
    </lineage>
</organism>
<dbReference type="AlphaFoldDB" id="A0A1J9RA84"/>
<dbReference type="Proteomes" id="UP000242791">
    <property type="component" value="Unassembled WGS sequence"/>
</dbReference>
<gene>
    <name evidence="2" type="ORF">ACJ73_03197</name>
</gene>
<evidence type="ECO:0000313" key="2">
    <source>
        <dbReference type="EMBL" id="OJD25431.1"/>
    </source>
</evidence>
<evidence type="ECO:0000313" key="3">
    <source>
        <dbReference type="Proteomes" id="UP000242791"/>
    </source>
</evidence>
<dbReference type="EMBL" id="LGTZ01000376">
    <property type="protein sequence ID" value="OJD25431.1"/>
    <property type="molecule type" value="Genomic_DNA"/>
</dbReference>
<dbReference type="VEuPathDB" id="FungiDB:ACJ73_03197"/>
<name>A0A1J9RA84_9EURO</name>
<dbReference type="OrthoDB" id="515692at2759"/>